<dbReference type="Pfam" id="PF05065">
    <property type="entry name" value="Phage_capsid"/>
    <property type="match status" value="1"/>
</dbReference>
<name>A0A1X0BLS6_MYCCF</name>
<accession>A0A1X0BLS6</accession>
<dbReference type="STRING" id="1249101.BST21_21870"/>
<dbReference type="NCBIfam" id="TIGR01554">
    <property type="entry name" value="major_cap_HK97"/>
    <property type="match status" value="1"/>
</dbReference>
<proteinExistence type="predicted"/>
<dbReference type="InterPro" id="IPR054612">
    <property type="entry name" value="Phage_capsid-like_C"/>
</dbReference>
<dbReference type="EMBL" id="AP022591">
    <property type="protein sequence ID" value="BBY43584.1"/>
    <property type="molecule type" value="Genomic_DNA"/>
</dbReference>
<gene>
    <name evidence="3" type="ORF">MCEL_18790</name>
</gene>
<dbReference type="SUPFAM" id="SSF56563">
    <property type="entry name" value="Major capsid protein gp5"/>
    <property type="match status" value="1"/>
</dbReference>
<protein>
    <recommendedName>
        <fullName evidence="2">Phage capsid-like C-terminal domain-containing protein</fullName>
    </recommendedName>
</protein>
<feature type="domain" description="Phage capsid-like C-terminal" evidence="2">
    <location>
        <begin position="138"/>
        <end position="384"/>
    </location>
</feature>
<dbReference type="InterPro" id="IPR024455">
    <property type="entry name" value="Phage_capsid"/>
</dbReference>
<dbReference type="AlphaFoldDB" id="A0A1X0BLS6"/>
<evidence type="ECO:0000256" key="1">
    <source>
        <dbReference type="ARBA" id="ARBA00004328"/>
    </source>
</evidence>
<sequence length="387" mass="41182">MNEKLRRLLTLHADRKAERAKILAAVEARGASDLTADETKRFQSITESLRELDADIAAVRDDIARSGRENPDVAAVARATARVGDNSASNAWAHRAADAIRKMSGEARAISSGSVDVPVLVDPAVTPKARPTRLVDLLVNRATVQSNAFEYFRQTVRTNNAAPVADLGSKPTSVFTVEPVEDRARVIAHLSEEIPIRLWQDAAEVVRWLETEMTEGVLDALESQVVSGSGTGENMTGILTVAGTTAVPFATDVVTTLRKGVTALQTIGVMPNAWVVSPADAEAIDLTKEAADGVGFLLDGFTDGNAGSANVFGPTSIQRVVSPSVPTGTAILADWSQIRLYVRESMRLDVDAGGDHFAKNAAVMRAEARIGLGHLRPASFALIDLVA</sequence>
<organism evidence="3 4">
    <name type="scientific">Mycolicibacterium celeriflavum</name>
    <name type="common">Mycobacterium celeriflavum</name>
    <dbReference type="NCBI Taxonomy" id="1249101"/>
    <lineage>
        <taxon>Bacteria</taxon>
        <taxon>Bacillati</taxon>
        <taxon>Actinomycetota</taxon>
        <taxon>Actinomycetes</taxon>
        <taxon>Mycobacteriales</taxon>
        <taxon>Mycobacteriaceae</taxon>
        <taxon>Mycolicibacterium</taxon>
    </lineage>
</organism>
<comment type="subcellular location">
    <subcellularLocation>
        <location evidence="1">Virion</location>
    </subcellularLocation>
</comment>
<dbReference type="Proteomes" id="UP000466431">
    <property type="component" value="Chromosome"/>
</dbReference>
<dbReference type="Gene3D" id="3.30.2400.10">
    <property type="entry name" value="Major capsid protein gp5"/>
    <property type="match status" value="1"/>
</dbReference>
<evidence type="ECO:0000313" key="4">
    <source>
        <dbReference type="Proteomes" id="UP000466431"/>
    </source>
</evidence>
<evidence type="ECO:0000259" key="2">
    <source>
        <dbReference type="Pfam" id="PF05065"/>
    </source>
</evidence>
<evidence type="ECO:0000313" key="3">
    <source>
        <dbReference type="EMBL" id="BBY43584.1"/>
    </source>
</evidence>
<dbReference type="Gene3D" id="3.30.2320.10">
    <property type="entry name" value="hypothetical protein PF0899 domain"/>
    <property type="match status" value="1"/>
</dbReference>
<keyword evidence="4" id="KW-1185">Reference proteome</keyword>
<dbReference type="OrthoDB" id="8444243at2"/>
<reference evidence="3 4" key="1">
    <citation type="journal article" date="2019" name="Emerg. Microbes Infect.">
        <title>Comprehensive subspecies identification of 175 nontuberculous mycobacteria species based on 7547 genomic profiles.</title>
        <authorList>
            <person name="Matsumoto Y."/>
            <person name="Kinjo T."/>
            <person name="Motooka D."/>
            <person name="Nabeya D."/>
            <person name="Jung N."/>
            <person name="Uechi K."/>
            <person name="Horii T."/>
            <person name="Iida T."/>
            <person name="Fujita J."/>
            <person name="Nakamura S."/>
        </authorList>
    </citation>
    <scope>NUCLEOTIDE SEQUENCE [LARGE SCALE GENOMIC DNA]</scope>
    <source>
        <strain evidence="3 4">JCM 18439</strain>
    </source>
</reference>
<dbReference type="RefSeq" id="WP_083006717.1">
    <property type="nucleotide sequence ID" value="NZ_AP022591.1"/>
</dbReference>
<dbReference type="KEGG" id="mcee:MCEL_18790"/>